<organism evidence="6 7">
    <name type="scientific">Celeribacter marinus</name>
    <dbReference type="NCBI Taxonomy" id="1397108"/>
    <lineage>
        <taxon>Bacteria</taxon>
        <taxon>Pseudomonadati</taxon>
        <taxon>Pseudomonadota</taxon>
        <taxon>Alphaproteobacteria</taxon>
        <taxon>Rhodobacterales</taxon>
        <taxon>Roseobacteraceae</taxon>
        <taxon>Celeribacter</taxon>
    </lineage>
</organism>
<sequence length="286" mass="30066">MDIRAIFMGLAFVFIWSSAFTSARIIVADAPALAALAVRFFLSGAVGVAIARSLGQSWIFSRAQWRGIIIFGLCQNAAYLGLYFLAMRSVEASLASILASSMPLVVALFSTLFLHERPKPIAVAGLVTGFIGVLVIMSHRLSAGSDVVGILMCVVGTVALAVATLTLRSTGAGKNALMVVGIQSLIGASVLAVASPFVDVYALNMSGTLVVAMLYTTFLPGLFATWLWFKLVERIGTVKAAAFHFLNPFFGVAIAAALLGEAVTQWDMIGVATIMVGILAVQLSKA</sequence>
<dbReference type="GO" id="GO:0016020">
    <property type="term" value="C:membrane"/>
    <property type="evidence" value="ECO:0007669"/>
    <property type="project" value="UniProtKB-SubCell"/>
</dbReference>
<dbReference type="PANTHER" id="PTHR32322:SF2">
    <property type="entry name" value="EAMA DOMAIN-CONTAINING PROTEIN"/>
    <property type="match status" value="1"/>
</dbReference>
<evidence type="ECO:0000256" key="4">
    <source>
        <dbReference type="ARBA" id="ARBA00022989"/>
    </source>
</evidence>
<evidence type="ECO:0000313" key="7">
    <source>
        <dbReference type="Proteomes" id="UP000064920"/>
    </source>
</evidence>
<evidence type="ECO:0000256" key="3">
    <source>
        <dbReference type="ARBA" id="ARBA00022692"/>
    </source>
</evidence>
<dbReference type="InterPro" id="IPR050638">
    <property type="entry name" value="AA-Vitamin_Transporters"/>
</dbReference>
<dbReference type="STRING" id="1397108.IMCC12053_1858"/>
<dbReference type="Pfam" id="PF00892">
    <property type="entry name" value="EamA"/>
    <property type="match status" value="2"/>
</dbReference>
<proteinExistence type="inferred from homology"/>
<evidence type="ECO:0000256" key="1">
    <source>
        <dbReference type="ARBA" id="ARBA00004141"/>
    </source>
</evidence>
<keyword evidence="4" id="KW-1133">Transmembrane helix</keyword>
<dbReference type="RefSeq" id="WP_062218344.1">
    <property type="nucleotide sequence ID" value="NZ_CP012023.1"/>
</dbReference>
<dbReference type="KEGG" id="cmar:IMCC12053_1858"/>
<keyword evidence="5" id="KW-0472">Membrane</keyword>
<dbReference type="Gene3D" id="1.10.3730.20">
    <property type="match status" value="1"/>
</dbReference>
<accession>A0A0N7HIP6</accession>
<dbReference type="PANTHER" id="PTHR32322">
    <property type="entry name" value="INNER MEMBRANE TRANSPORTER"/>
    <property type="match status" value="1"/>
</dbReference>
<evidence type="ECO:0000313" key="6">
    <source>
        <dbReference type="EMBL" id="ALI55805.1"/>
    </source>
</evidence>
<protein>
    <submittedName>
        <fullName evidence="6">Membrane protein</fullName>
    </submittedName>
</protein>
<keyword evidence="7" id="KW-1185">Reference proteome</keyword>
<gene>
    <name evidence="6" type="ORF">IMCC12053_1858</name>
</gene>
<dbReference type="SUPFAM" id="SSF103481">
    <property type="entry name" value="Multidrug resistance efflux transporter EmrE"/>
    <property type="match status" value="2"/>
</dbReference>
<comment type="similarity">
    <text evidence="2">Belongs to the EamA transporter family.</text>
</comment>
<dbReference type="InterPro" id="IPR037185">
    <property type="entry name" value="EmrE-like"/>
</dbReference>
<dbReference type="PATRIC" id="fig|1397108.4.peg.1899"/>
<dbReference type="InterPro" id="IPR000620">
    <property type="entry name" value="EamA_dom"/>
</dbReference>
<dbReference type="EMBL" id="CP012023">
    <property type="protein sequence ID" value="ALI55805.1"/>
    <property type="molecule type" value="Genomic_DNA"/>
</dbReference>
<reference evidence="6 7" key="1">
    <citation type="submission" date="2015-05" db="EMBL/GenBank/DDBJ databases">
        <authorList>
            <person name="Wang D.B."/>
            <person name="Wang M."/>
        </authorList>
    </citation>
    <scope>NUCLEOTIDE SEQUENCE [LARGE SCALE GENOMIC DNA]</scope>
    <source>
        <strain evidence="6 7">IMCC 12053</strain>
    </source>
</reference>
<dbReference type="Proteomes" id="UP000064920">
    <property type="component" value="Chromosome"/>
</dbReference>
<dbReference type="AlphaFoldDB" id="A0A0N7HIP6"/>
<comment type="subcellular location">
    <subcellularLocation>
        <location evidence="1">Membrane</location>
        <topology evidence="1">Multi-pass membrane protein</topology>
    </subcellularLocation>
</comment>
<name>A0A0N7HIP6_9RHOB</name>
<evidence type="ECO:0000256" key="5">
    <source>
        <dbReference type="ARBA" id="ARBA00023136"/>
    </source>
</evidence>
<keyword evidence="3" id="KW-0812">Transmembrane</keyword>
<evidence type="ECO:0000256" key="2">
    <source>
        <dbReference type="ARBA" id="ARBA00007362"/>
    </source>
</evidence>